<organism evidence="6 7">
    <name type="scientific">Caballeronia udeis</name>
    <dbReference type="NCBI Taxonomy" id="1232866"/>
    <lineage>
        <taxon>Bacteria</taxon>
        <taxon>Pseudomonadati</taxon>
        <taxon>Pseudomonadota</taxon>
        <taxon>Betaproteobacteria</taxon>
        <taxon>Burkholderiales</taxon>
        <taxon>Burkholderiaceae</taxon>
        <taxon>Caballeronia</taxon>
    </lineage>
</organism>
<dbReference type="InterPro" id="IPR005119">
    <property type="entry name" value="LysR_subst-bd"/>
</dbReference>
<dbReference type="GO" id="GO:0043565">
    <property type="term" value="F:sequence-specific DNA binding"/>
    <property type="evidence" value="ECO:0007669"/>
    <property type="project" value="TreeGrafter"/>
</dbReference>
<dbReference type="Pfam" id="PF03466">
    <property type="entry name" value="LysR_substrate"/>
    <property type="match status" value="1"/>
</dbReference>
<keyword evidence="2" id="KW-0805">Transcription regulation</keyword>
<dbReference type="InterPro" id="IPR036390">
    <property type="entry name" value="WH_DNA-bd_sf"/>
</dbReference>
<dbReference type="Pfam" id="PF00126">
    <property type="entry name" value="HTH_1"/>
    <property type="match status" value="1"/>
</dbReference>
<keyword evidence="3" id="KW-0238">DNA-binding</keyword>
<feature type="domain" description="HTH lysR-type" evidence="5">
    <location>
        <begin position="8"/>
        <end position="65"/>
    </location>
</feature>
<keyword evidence="4" id="KW-0804">Transcription</keyword>
<dbReference type="InterPro" id="IPR058163">
    <property type="entry name" value="LysR-type_TF_proteobact-type"/>
</dbReference>
<accession>A0A158IA92</accession>
<proteinExistence type="inferred from homology"/>
<name>A0A158IA92_9BURK</name>
<dbReference type="AlphaFoldDB" id="A0A158IA92"/>
<evidence type="ECO:0000313" key="7">
    <source>
        <dbReference type="Proteomes" id="UP000054683"/>
    </source>
</evidence>
<dbReference type="PANTHER" id="PTHR30537:SF26">
    <property type="entry name" value="GLYCINE CLEAVAGE SYSTEM TRANSCRIPTIONAL ACTIVATOR"/>
    <property type="match status" value="1"/>
</dbReference>
<dbReference type="EMBL" id="FCOK02000044">
    <property type="protein sequence ID" value="SAL52930.1"/>
    <property type="molecule type" value="Genomic_DNA"/>
</dbReference>
<dbReference type="SUPFAM" id="SSF53850">
    <property type="entry name" value="Periplasmic binding protein-like II"/>
    <property type="match status" value="1"/>
</dbReference>
<gene>
    <name evidence="6" type="ORF">AWB69_05514</name>
</gene>
<dbReference type="PANTHER" id="PTHR30537">
    <property type="entry name" value="HTH-TYPE TRANSCRIPTIONAL REGULATOR"/>
    <property type="match status" value="1"/>
</dbReference>
<dbReference type="InterPro" id="IPR000847">
    <property type="entry name" value="LysR_HTH_N"/>
</dbReference>
<dbReference type="OrthoDB" id="9178397at2"/>
<evidence type="ECO:0000259" key="5">
    <source>
        <dbReference type="PROSITE" id="PS50931"/>
    </source>
</evidence>
<sequence length="304" mass="34221">MSMRHGIPSLSVLQAFEASARYQSFSKAAAELQQTQGAICKKVNELEAGLGFPLFDRVRQRLVLTEPGIEYARRIRVHLDQIRLDTLELIQHQTSPPIRLAVGVTFAAQWLVPRLRNFHERYPGVELRLMGRDQPTYFNDLNFDAAIYFGQSLVPGMAGQALITEDEIWMVGAPELLGHGRECSTSEIAALPWIHTRDQATVWQAWRETLNLSPVEHTGGEHYFDMFIMAINAAVSGLGIALLPRLLIDQELHSGKLVRIGQYVSRGSATLYLSFPEQKRELASLTKFIAWMESAVKDYKASLD</sequence>
<comment type="similarity">
    <text evidence="1">Belongs to the LysR transcriptional regulatory family.</text>
</comment>
<evidence type="ECO:0000256" key="4">
    <source>
        <dbReference type="ARBA" id="ARBA00023163"/>
    </source>
</evidence>
<dbReference type="RefSeq" id="WP_062089861.1">
    <property type="nucleotide sequence ID" value="NZ_FCOK02000044.1"/>
</dbReference>
<evidence type="ECO:0000256" key="3">
    <source>
        <dbReference type="ARBA" id="ARBA00023125"/>
    </source>
</evidence>
<dbReference type="GO" id="GO:0003700">
    <property type="term" value="F:DNA-binding transcription factor activity"/>
    <property type="evidence" value="ECO:0007669"/>
    <property type="project" value="InterPro"/>
</dbReference>
<dbReference type="InterPro" id="IPR036388">
    <property type="entry name" value="WH-like_DNA-bd_sf"/>
</dbReference>
<evidence type="ECO:0000256" key="1">
    <source>
        <dbReference type="ARBA" id="ARBA00009437"/>
    </source>
</evidence>
<reference evidence="6 7" key="1">
    <citation type="submission" date="2016-01" db="EMBL/GenBank/DDBJ databases">
        <authorList>
            <person name="Oliw E.H."/>
        </authorList>
    </citation>
    <scope>NUCLEOTIDE SEQUENCE [LARGE SCALE GENOMIC DNA]</scope>
    <source>
        <strain evidence="6">LMG 27134</strain>
    </source>
</reference>
<protein>
    <submittedName>
        <fullName evidence="6">LysR family transcriptional regulator</fullName>
    </submittedName>
</protein>
<dbReference type="PROSITE" id="PS50931">
    <property type="entry name" value="HTH_LYSR"/>
    <property type="match status" value="1"/>
</dbReference>
<evidence type="ECO:0000256" key="2">
    <source>
        <dbReference type="ARBA" id="ARBA00023015"/>
    </source>
</evidence>
<dbReference type="PRINTS" id="PR00039">
    <property type="entry name" value="HTHLYSR"/>
</dbReference>
<evidence type="ECO:0000313" key="6">
    <source>
        <dbReference type="EMBL" id="SAL52930.1"/>
    </source>
</evidence>
<dbReference type="Proteomes" id="UP000054683">
    <property type="component" value="Unassembled WGS sequence"/>
</dbReference>
<dbReference type="SUPFAM" id="SSF46785">
    <property type="entry name" value="Winged helix' DNA-binding domain"/>
    <property type="match status" value="1"/>
</dbReference>
<dbReference type="Gene3D" id="1.10.10.10">
    <property type="entry name" value="Winged helix-like DNA-binding domain superfamily/Winged helix DNA-binding domain"/>
    <property type="match status" value="1"/>
</dbReference>
<dbReference type="Gene3D" id="3.40.190.10">
    <property type="entry name" value="Periplasmic binding protein-like II"/>
    <property type="match status" value="2"/>
</dbReference>
<dbReference type="GO" id="GO:0006351">
    <property type="term" value="P:DNA-templated transcription"/>
    <property type="evidence" value="ECO:0007669"/>
    <property type="project" value="TreeGrafter"/>
</dbReference>